<dbReference type="PANTHER" id="PTHR24369:SF210">
    <property type="entry name" value="CHAOPTIN-RELATED"/>
    <property type="match status" value="1"/>
</dbReference>
<evidence type="ECO:0000256" key="2">
    <source>
        <dbReference type="ARBA" id="ARBA00022729"/>
    </source>
</evidence>
<sequence>VIEKGAFISSYETAKNVTLVNNNIHSFPMEELFSFTNITRLDLSLNPLDAIDANQFQNLETLEYIFLYNVTSNISGTFQNLPNLKELHLEVNNLNHIPSGFCKTGSPTIELVGLMSNDITNILPDTFDAVNGLGIFLEDNSLSSIEEATWRPLLEAGVFLGAYFNPLDCGCEIAWMLQEGSQDMLNHVTAICSDGQNIHSLDPSNYEEC</sequence>
<dbReference type="SUPFAM" id="SSF52058">
    <property type="entry name" value="L domain-like"/>
    <property type="match status" value="1"/>
</dbReference>
<dbReference type="InterPro" id="IPR050541">
    <property type="entry name" value="LRR_TM_domain-containing"/>
</dbReference>
<dbReference type="Proteomes" id="UP001497623">
    <property type="component" value="Unassembled WGS sequence"/>
</dbReference>
<dbReference type="SMART" id="SM00369">
    <property type="entry name" value="LRR_TYP"/>
    <property type="match status" value="2"/>
</dbReference>
<keyword evidence="2" id="KW-0732">Signal</keyword>
<evidence type="ECO:0000256" key="1">
    <source>
        <dbReference type="ARBA" id="ARBA00022614"/>
    </source>
</evidence>
<dbReference type="Pfam" id="PF13855">
    <property type="entry name" value="LRR_8"/>
    <property type="match status" value="1"/>
</dbReference>
<dbReference type="EMBL" id="CAXKWB010014958">
    <property type="protein sequence ID" value="CAL4112255.1"/>
    <property type="molecule type" value="Genomic_DNA"/>
</dbReference>
<dbReference type="InterPro" id="IPR003591">
    <property type="entry name" value="Leu-rich_rpt_typical-subtyp"/>
</dbReference>
<dbReference type="Gene3D" id="3.80.10.10">
    <property type="entry name" value="Ribonuclease Inhibitor"/>
    <property type="match status" value="1"/>
</dbReference>
<proteinExistence type="predicted"/>
<evidence type="ECO:0000256" key="3">
    <source>
        <dbReference type="ARBA" id="ARBA00022737"/>
    </source>
</evidence>
<accession>A0AAV2R1T8</accession>
<keyword evidence="1" id="KW-0433">Leucine-rich repeat</keyword>
<evidence type="ECO:0000313" key="5">
    <source>
        <dbReference type="Proteomes" id="UP001497623"/>
    </source>
</evidence>
<comment type="caution">
    <text evidence="4">The sequence shown here is derived from an EMBL/GenBank/DDBJ whole genome shotgun (WGS) entry which is preliminary data.</text>
</comment>
<dbReference type="InterPro" id="IPR001611">
    <property type="entry name" value="Leu-rich_rpt"/>
</dbReference>
<feature type="non-terminal residue" evidence="4">
    <location>
        <position position="1"/>
    </location>
</feature>
<reference evidence="4 5" key="1">
    <citation type="submission" date="2024-05" db="EMBL/GenBank/DDBJ databases">
        <authorList>
            <person name="Wallberg A."/>
        </authorList>
    </citation>
    <scope>NUCLEOTIDE SEQUENCE [LARGE SCALE GENOMIC DNA]</scope>
</reference>
<dbReference type="PANTHER" id="PTHR24369">
    <property type="entry name" value="ANTIGEN BSP, PUTATIVE-RELATED"/>
    <property type="match status" value="1"/>
</dbReference>
<feature type="non-terminal residue" evidence="4">
    <location>
        <position position="209"/>
    </location>
</feature>
<dbReference type="InterPro" id="IPR032675">
    <property type="entry name" value="LRR_dom_sf"/>
</dbReference>
<name>A0AAV2R1T8_MEGNR</name>
<evidence type="ECO:0000313" key="4">
    <source>
        <dbReference type="EMBL" id="CAL4112255.1"/>
    </source>
</evidence>
<protein>
    <submittedName>
        <fullName evidence="4">Uncharacterized protein</fullName>
    </submittedName>
</protein>
<organism evidence="4 5">
    <name type="scientific">Meganyctiphanes norvegica</name>
    <name type="common">Northern krill</name>
    <name type="synonym">Thysanopoda norvegica</name>
    <dbReference type="NCBI Taxonomy" id="48144"/>
    <lineage>
        <taxon>Eukaryota</taxon>
        <taxon>Metazoa</taxon>
        <taxon>Ecdysozoa</taxon>
        <taxon>Arthropoda</taxon>
        <taxon>Crustacea</taxon>
        <taxon>Multicrustacea</taxon>
        <taxon>Malacostraca</taxon>
        <taxon>Eumalacostraca</taxon>
        <taxon>Eucarida</taxon>
        <taxon>Euphausiacea</taxon>
        <taxon>Euphausiidae</taxon>
        <taxon>Meganyctiphanes</taxon>
    </lineage>
</organism>
<keyword evidence="5" id="KW-1185">Reference proteome</keyword>
<keyword evidence="3" id="KW-0677">Repeat</keyword>
<dbReference type="AlphaFoldDB" id="A0AAV2R1T8"/>
<gene>
    <name evidence="4" type="ORF">MNOR_LOCUS19836</name>
</gene>
<dbReference type="GO" id="GO:0005886">
    <property type="term" value="C:plasma membrane"/>
    <property type="evidence" value="ECO:0007669"/>
    <property type="project" value="TreeGrafter"/>
</dbReference>